<organism evidence="2 3">
    <name type="scientific">Deinococcus wulumuqiensis</name>
    <dbReference type="NCBI Taxonomy" id="980427"/>
    <lineage>
        <taxon>Bacteria</taxon>
        <taxon>Thermotogati</taxon>
        <taxon>Deinococcota</taxon>
        <taxon>Deinococci</taxon>
        <taxon>Deinococcales</taxon>
        <taxon>Deinococcaceae</taxon>
        <taxon>Deinococcus</taxon>
    </lineage>
</organism>
<dbReference type="AlphaFoldDB" id="A0A345IGI9"/>
<proteinExistence type="predicted"/>
<dbReference type="STRING" id="1288484.GCA_000348665_02882"/>
<evidence type="ECO:0000313" key="2">
    <source>
        <dbReference type="EMBL" id="AXG98811.1"/>
    </source>
</evidence>
<evidence type="ECO:0000313" key="3">
    <source>
        <dbReference type="Proteomes" id="UP000253744"/>
    </source>
</evidence>
<gene>
    <name evidence="2" type="ORF">DVJ83_06115</name>
</gene>
<evidence type="ECO:0000256" key="1">
    <source>
        <dbReference type="SAM" id="MobiDB-lite"/>
    </source>
</evidence>
<name>A0A345IGI9_9DEIO</name>
<dbReference type="Proteomes" id="UP000253744">
    <property type="component" value="Chromosome"/>
</dbReference>
<dbReference type="EMBL" id="CP031158">
    <property type="protein sequence ID" value="AXG98811.1"/>
    <property type="molecule type" value="Genomic_DNA"/>
</dbReference>
<protein>
    <submittedName>
        <fullName evidence="2">Uncharacterized protein</fullName>
    </submittedName>
</protein>
<feature type="compositionally biased region" description="Low complexity" evidence="1">
    <location>
        <begin position="14"/>
        <end position="31"/>
    </location>
</feature>
<reference evidence="2 3" key="1">
    <citation type="submission" date="2018-07" db="EMBL/GenBank/DDBJ databases">
        <title>Complete Genome and Methylome Analysis of Deinococcus wulumuqiensis NEB 479.</title>
        <authorList>
            <person name="Fomenkov A."/>
            <person name="Luyten Y."/>
            <person name="Vincze T."/>
            <person name="Anton B.P."/>
            <person name="Clark T."/>
            <person name="Roberts R.J."/>
            <person name="Morgan R.D."/>
        </authorList>
    </citation>
    <scope>NUCLEOTIDE SEQUENCE [LARGE SCALE GENOMIC DNA]</scope>
    <source>
        <strain evidence="2 3">NEB 479</strain>
    </source>
</reference>
<sequence length="59" mass="6166">MAHAPAQPVPAEQALTTDPTLPADADPAAELSARTRRGKAGGEIAKPVKALARKRNPRK</sequence>
<feature type="region of interest" description="Disordered" evidence="1">
    <location>
        <begin position="1"/>
        <end position="59"/>
    </location>
</feature>
<accession>A0A345IGI9</accession>
<dbReference type="KEGG" id="dwu:DVJ83_06115"/>